<sequence>MQPAPSSSMSGIASSLKKNRKIPAQQLSGSRISGGLLGLVIFSFPIVVILAIFLGTVDLETAETLFALFGEGSQRTDTIIAFQRLPRVIVGLLVGVHFALSGALLQAITRNPLADPTILGVSQGATLAVMLFLMFAVYAGNSDGSQLFTIPLEYLPLAGCLGGLIAGFAVYLLSWQSGLSPLRLTLMGIALGAVLHALAMGLLAGWGSTRMESILLWMSGSLYARGWDHLIYLLPWTVASLFFLPLLRRPVRLLQLEDDCATSFGLSVPLWRSLALAVGAGLAASAVGVVGPVGFIGLVVPHLARYLSRGTNQHFYIPIVALLGAGLVVGSDLIGRLLLSPNEVPVGIIAALLGVPVFLVLLRRYG</sequence>
<dbReference type="PANTHER" id="PTHR30472">
    <property type="entry name" value="FERRIC ENTEROBACTIN TRANSPORT SYSTEM PERMEASE PROTEIN"/>
    <property type="match status" value="1"/>
</dbReference>
<keyword evidence="5 8" id="KW-0812">Transmembrane</keyword>
<dbReference type="InterPro" id="IPR000522">
    <property type="entry name" value="ABC_transptr_permease_BtuC"/>
</dbReference>
<dbReference type="Proteomes" id="UP001069802">
    <property type="component" value="Unassembled WGS sequence"/>
</dbReference>
<feature type="transmembrane region" description="Helical" evidence="8">
    <location>
        <begin position="152"/>
        <end position="174"/>
    </location>
</feature>
<organism evidence="9 10">
    <name type="scientific">Kiloniella laminariae</name>
    <dbReference type="NCBI Taxonomy" id="454162"/>
    <lineage>
        <taxon>Bacteria</taxon>
        <taxon>Pseudomonadati</taxon>
        <taxon>Pseudomonadota</taxon>
        <taxon>Alphaproteobacteria</taxon>
        <taxon>Rhodospirillales</taxon>
        <taxon>Kiloniellaceae</taxon>
        <taxon>Kiloniella</taxon>
    </lineage>
</organism>
<evidence type="ECO:0000256" key="5">
    <source>
        <dbReference type="ARBA" id="ARBA00022692"/>
    </source>
</evidence>
<dbReference type="CDD" id="cd06550">
    <property type="entry name" value="TM_ABC_iron-siderophores_like"/>
    <property type="match status" value="1"/>
</dbReference>
<dbReference type="RefSeq" id="WP_269421740.1">
    <property type="nucleotide sequence ID" value="NZ_JAPWGY010000001.1"/>
</dbReference>
<reference evidence="9" key="1">
    <citation type="submission" date="2022-12" db="EMBL/GenBank/DDBJ databases">
        <title>Bacterial isolates from different developmental stages of Nematostella vectensis.</title>
        <authorList>
            <person name="Fraune S."/>
        </authorList>
    </citation>
    <scope>NUCLEOTIDE SEQUENCE</scope>
    <source>
        <strain evidence="9">G21630-S1</strain>
    </source>
</reference>
<dbReference type="EMBL" id="JAPWGY010000001">
    <property type="protein sequence ID" value="MCZ4279539.1"/>
    <property type="molecule type" value="Genomic_DNA"/>
</dbReference>
<evidence type="ECO:0000256" key="8">
    <source>
        <dbReference type="SAM" id="Phobius"/>
    </source>
</evidence>
<name>A0ABT4LEL6_9PROT</name>
<evidence type="ECO:0000313" key="10">
    <source>
        <dbReference type="Proteomes" id="UP001069802"/>
    </source>
</evidence>
<evidence type="ECO:0000256" key="2">
    <source>
        <dbReference type="ARBA" id="ARBA00007935"/>
    </source>
</evidence>
<dbReference type="InterPro" id="IPR037294">
    <property type="entry name" value="ABC_BtuC-like"/>
</dbReference>
<accession>A0ABT4LEL6</accession>
<dbReference type="PANTHER" id="PTHR30472:SF24">
    <property type="entry name" value="FERRIC ENTEROBACTIN TRANSPORT SYSTEM PERMEASE PROTEIN FEPG"/>
    <property type="match status" value="1"/>
</dbReference>
<feature type="transmembrane region" description="Helical" evidence="8">
    <location>
        <begin position="36"/>
        <end position="57"/>
    </location>
</feature>
<feature type="transmembrane region" description="Helical" evidence="8">
    <location>
        <begin position="274"/>
        <end position="303"/>
    </location>
</feature>
<feature type="transmembrane region" description="Helical" evidence="8">
    <location>
        <begin position="120"/>
        <end position="140"/>
    </location>
</feature>
<keyword evidence="6 8" id="KW-1133">Transmembrane helix</keyword>
<evidence type="ECO:0000313" key="9">
    <source>
        <dbReference type="EMBL" id="MCZ4279539.1"/>
    </source>
</evidence>
<dbReference type="SUPFAM" id="SSF81345">
    <property type="entry name" value="ABC transporter involved in vitamin B12 uptake, BtuC"/>
    <property type="match status" value="1"/>
</dbReference>
<evidence type="ECO:0000256" key="3">
    <source>
        <dbReference type="ARBA" id="ARBA00022448"/>
    </source>
</evidence>
<evidence type="ECO:0000256" key="7">
    <source>
        <dbReference type="ARBA" id="ARBA00023136"/>
    </source>
</evidence>
<gene>
    <name evidence="9" type="ORF">O4H49_02040</name>
</gene>
<feature type="transmembrane region" description="Helical" evidence="8">
    <location>
        <begin position="186"/>
        <end position="209"/>
    </location>
</feature>
<feature type="transmembrane region" description="Helical" evidence="8">
    <location>
        <begin position="315"/>
        <end position="338"/>
    </location>
</feature>
<comment type="similarity">
    <text evidence="2">Belongs to the binding-protein-dependent transport system permease family. FecCD subfamily.</text>
</comment>
<feature type="transmembrane region" description="Helical" evidence="8">
    <location>
        <begin position="230"/>
        <end position="247"/>
    </location>
</feature>
<dbReference type="Gene3D" id="1.10.3470.10">
    <property type="entry name" value="ABC transporter involved in vitamin B12 uptake, BtuC"/>
    <property type="match status" value="1"/>
</dbReference>
<evidence type="ECO:0000256" key="1">
    <source>
        <dbReference type="ARBA" id="ARBA00004651"/>
    </source>
</evidence>
<keyword evidence="3" id="KW-0813">Transport</keyword>
<comment type="subcellular location">
    <subcellularLocation>
        <location evidence="1">Cell membrane</location>
        <topology evidence="1">Multi-pass membrane protein</topology>
    </subcellularLocation>
</comment>
<keyword evidence="7 8" id="KW-0472">Membrane</keyword>
<keyword evidence="4" id="KW-1003">Cell membrane</keyword>
<dbReference type="Pfam" id="PF01032">
    <property type="entry name" value="FecCD"/>
    <property type="match status" value="1"/>
</dbReference>
<proteinExistence type="inferred from homology"/>
<evidence type="ECO:0000256" key="6">
    <source>
        <dbReference type="ARBA" id="ARBA00022989"/>
    </source>
</evidence>
<feature type="transmembrane region" description="Helical" evidence="8">
    <location>
        <begin position="88"/>
        <end position="108"/>
    </location>
</feature>
<feature type="transmembrane region" description="Helical" evidence="8">
    <location>
        <begin position="344"/>
        <end position="362"/>
    </location>
</feature>
<evidence type="ECO:0000256" key="4">
    <source>
        <dbReference type="ARBA" id="ARBA00022475"/>
    </source>
</evidence>
<protein>
    <submittedName>
        <fullName evidence="9">Iron ABC transporter permease</fullName>
    </submittedName>
</protein>
<comment type="caution">
    <text evidence="9">The sequence shown here is derived from an EMBL/GenBank/DDBJ whole genome shotgun (WGS) entry which is preliminary data.</text>
</comment>
<keyword evidence="10" id="KW-1185">Reference proteome</keyword>